<protein>
    <submittedName>
        <fullName evidence="2">Uncharacterized protein</fullName>
    </submittedName>
</protein>
<evidence type="ECO:0000313" key="4">
    <source>
        <dbReference type="Proteomes" id="UP000195221"/>
    </source>
</evidence>
<dbReference type="Proteomes" id="UP000194546">
    <property type="component" value="Unassembled WGS sequence"/>
</dbReference>
<name>A0A242N156_CABSO</name>
<proteinExistence type="predicted"/>
<accession>A0A242N156</accession>
<evidence type="ECO:0000313" key="1">
    <source>
        <dbReference type="EMBL" id="OTP75319.1"/>
    </source>
</evidence>
<dbReference type="EMBL" id="NBTZ01000052">
    <property type="protein sequence ID" value="OTP75319.1"/>
    <property type="molecule type" value="Genomic_DNA"/>
</dbReference>
<organism evidence="2 3">
    <name type="scientific">Caballeronia sordidicola</name>
    <name type="common">Burkholderia sordidicola</name>
    <dbReference type="NCBI Taxonomy" id="196367"/>
    <lineage>
        <taxon>Bacteria</taxon>
        <taxon>Pseudomonadati</taxon>
        <taxon>Pseudomonadota</taxon>
        <taxon>Betaproteobacteria</taxon>
        <taxon>Burkholderiales</taxon>
        <taxon>Burkholderiaceae</taxon>
        <taxon>Caballeronia</taxon>
    </lineage>
</organism>
<dbReference type="RefSeq" id="WP_069638390.1">
    <property type="nucleotide sequence ID" value="NZ_MSRG01000008.1"/>
</dbReference>
<evidence type="ECO:0000313" key="3">
    <source>
        <dbReference type="Proteomes" id="UP000194546"/>
    </source>
</evidence>
<evidence type="ECO:0000313" key="2">
    <source>
        <dbReference type="EMBL" id="OTP77409.1"/>
    </source>
</evidence>
<comment type="caution">
    <text evidence="2">The sequence shown here is derived from an EMBL/GenBank/DDBJ whole genome shotgun (WGS) entry which is preliminary data.</text>
</comment>
<dbReference type="Proteomes" id="UP000195221">
    <property type="component" value="Unassembled WGS sequence"/>
</dbReference>
<gene>
    <name evidence="2" type="ORF">PAMC26510_09450</name>
    <name evidence="1" type="ORF">PAMC26577_13675</name>
</gene>
<sequence length="131" mass="13993">MTIHISEYRGFALRAYSQQIFPPHGDPFAKGPKRFSAIVQIDSVPTDTATSKRYSPGLKGTEPASADAAIELAMQYGRDIIDGKVQAGALYNARSGRFSHSVRRFRPATPAVAAAPVPLKTGNDGAMNDGT</sequence>
<dbReference type="EMBL" id="NBTY01000053">
    <property type="protein sequence ID" value="OTP77409.1"/>
    <property type="molecule type" value="Genomic_DNA"/>
</dbReference>
<reference evidence="2 3" key="1">
    <citation type="submission" date="2017-03" db="EMBL/GenBank/DDBJ databases">
        <title>Genome analysis of strain PAMC 26510.</title>
        <authorList>
            <person name="Oh H.-M."/>
            <person name="Yang J.-A."/>
        </authorList>
    </citation>
    <scope>NUCLEOTIDE SEQUENCE [LARGE SCALE GENOMIC DNA]</scope>
    <source>
        <strain evidence="2 3">PAMC 26510</strain>
    </source>
</reference>
<reference evidence="1 4" key="2">
    <citation type="submission" date="2017-03" db="EMBL/GenBank/DDBJ databases">
        <title>Genome analysis of strain PAMC 26577.</title>
        <authorList>
            <person name="Oh H.-M."/>
            <person name="Yang J.-A."/>
        </authorList>
    </citation>
    <scope>NUCLEOTIDE SEQUENCE [LARGE SCALE GENOMIC DNA]</scope>
    <source>
        <strain evidence="1 4">PAMC 26577</strain>
    </source>
</reference>
<dbReference type="AlphaFoldDB" id="A0A242N156"/>